<dbReference type="Pfam" id="PF17390">
    <property type="entry name" value="Bac_rhamnosid_C"/>
    <property type="match status" value="1"/>
</dbReference>
<dbReference type="Pfam" id="PF05592">
    <property type="entry name" value="Bac_rhamnosid"/>
    <property type="match status" value="1"/>
</dbReference>
<evidence type="ECO:0000313" key="5">
    <source>
        <dbReference type="Proteomes" id="UP001243717"/>
    </source>
</evidence>
<keyword evidence="5" id="KW-1185">Reference proteome</keyword>
<dbReference type="SUPFAM" id="SSF49785">
    <property type="entry name" value="Galactose-binding domain-like"/>
    <property type="match status" value="1"/>
</dbReference>
<dbReference type="InterPro" id="IPR008979">
    <property type="entry name" value="Galactose-bd-like_sf"/>
</dbReference>
<dbReference type="RefSeq" id="WP_308986160.1">
    <property type="nucleotide sequence ID" value="NZ_JARXIC010000030.1"/>
</dbReference>
<feature type="domain" description="Alpha-L-rhamnosidase concanavalin-like" evidence="1">
    <location>
        <begin position="452"/>
        <end position="526"/>
    </location>
</feature>
<feature type="domain" description="Alpha-L-rhamnosidase C-terminal" evidence="3">
    <location>
        <begin position="887"/>
        <end position="955"/>
    </location>
</feature>
<evidence type="ECO:0000259" key="2">
    <source>
        <dbReference type="Pfam" id="PF17389"/>
    </source>
</evidence>
<dbReference type="SUPFAM" id="SSF48208">
    <property type="entry name" value="Six-hairpin glycosidases"/>
    <property type="match status" value="1"/>
</dbReference>
<dbReference type="Gene3D" id="2.60.420.10">
    <property type="entry name" value="Maltose phosphorylase, domain 3"/>
    <property type="match status" value="1"/>
</dbReference>
<name>A0ABU1AM10_9BACT</name>
<reference evidence="4 5" key="1">
    <citation type="submission" date="2023-04" db="EMBL/GenBank/DDBJ databases">
        <title>A novel bacteria isolated from coastal sediment.</title>
        <authorList>
            <person name="Liu X.-J."/>
            <person name="Du Z.-J."/>
        </authorList>
    </citation>
    <scope>NUCLEOTIDE SEQUENCE [LARGE SCALE GENOMIC DNA]</scope>
    <source>
        <strain evidence="4 5">SDUM461004</strain>
    </source>
</reference>
<keyword evidence="4" id="KW-0378">Hydrolase</keyword>
<evidence type="ECO:0000313" key="4">
    <source>
        <dbReference type="EMBL" id="MDQ8195709.1"/>
    </source>
</evidence>
<evidence type="ECO:0000259" key="3">
    <source>
        <dbReference type="Pfam" id="PF17390"/>
    </source>
</evidence>
<dbReference type="PANTHER" id="PTHR34987:SF2">
    <property type="entry name" value="B, PUTATIVE (AFU_ORTHOLOGUE AFUA_7G05040)-RELATED"/>
    <property type="match status" value="1"/>
</dbReference>
<dbReference type="Gene3D" id="1.50.10.10">
    <property type="match status" value="1"/>
</dbReference>
<dbReference type="GO" id="GO:0016787">
    <property type="term" value="F:hydrolase activity"/>
    <property type="evidence" value="ECO:0007669"/>
    <property type="project" value="UniProtKB-KW"/>
</dbReference>
<feature type="domain" description="Alpha-L-rhamnosidase six-hairpin glycosidase" evidence="2">
    <location>
        <begin position="551"/>
        <end position="884"/>
    </location>
</feature>
<gene>
    <name evidence="4" type="ORF">QEH59_14840</name>
</gene>
<dbReference type="Pfam" id="PF17389">
    <property type="entry name" value="Bac_rhamnosid6H"/>
    <property type="match status" value="1"/>
</dbReference>
<dbReference type="PANTHER" id="PTHR34987">
    <property type="entry name" value="C, PUTATIVE (AFU_ORTHOLOGUE AFUA_3G02880)-RELATED"/>
    <property type="match status" value="1"/>
</dbReference>
<dbReference type="Proteomes" id="UP001243717">
    <property type="component" value="Unassembled WGS sequence"/>
</dbReference>
<dbReference type="InterPro" id="IPR012341">
    <property type="entry name" value="6hp_glycosidase-like_sf"/>
</dbReference>
<dbReference type="Gene3D" id="2.60.120.260">
    <property type="entry name" value="Galactose-binding domain-like"/>
    <property type="match status" value="3"/>
</dbReference>
<sequence length="1002" mass="113789">MTNSYQPQQAKWIWIDSDNHRPFHHVACFRRIFELAPGFNSGCLHITADTRYEVFINGQWIGGGPSRAWPSEWPVDTFVLEGILHPGQNVISVRVQHHGLGNFQYIHRPAGVLAELSWVSDHGTELLGTNDQWLGILDPGYLWPVPRINCQLGWEEQYDARVGLNNWQQIDFDDSDWPFARVLQGDELPHSDLYLSTIPQLTRDVVFPQRVLPPKAVSSAQYIWNLNPRGMLHPDDKEANVLRGDLLLSSQIYSPCAQQIEIQQPHSRPRLIWKLNGESIPFDETPDSLIRTSVYLNEGWNSLMVKMPAAEQYWWAVLNVWSPNELHWSAHSHDRSSSQWLSIGPFGDLHEPHAPPIGSDQIVTNPFNICSEATMAKHDSIWGRGSLSERELSAEYVQPLSQDMVSTNDVYAHCASERIIQDLCPKTFNLATILNNNDEWASIDPFPDVDVRILIDLGREHVGYVEFEVDSAADTILDFHFFENMNADGEVHLMSEMNNTFRYICRAGVQTYRSLLRRGFRYCWLSIRQQICPLRLRGVRLISSTYPQANKGSFSCSDELLNNIWKVGAHTLACCSEDTYTDCPGYEQTFWVGDGRNEALVDFVVNGDPRLSAHCWNLAAKSLDRSELVESQVPSAWQSLLPAWSFLWMRWAEEHFRYTGDEKLGRFMLTQLARNVAGIRNNLSSRGLFKIRASSMFDWAPMDTPADGEITHLNALAVLGLRQAATLAEELGEYQQCQDWHDLADGLVVAINRHLWSPEEGAFVDCIRANGELSSVFSQQTQTAVYIANSATTDRLAQCRKLMQDAPPHFVKGGSPFFMFFVLEGMAREQDSDSLVQLIRSYWGKQIHAGATTFWEQFFPDQSRMTRSYCHGWSTAPTYFLSQRILGIQPSKPGFEEVLVSPKTADLKWARGSMPTPRGAIHIDWRIDEPLSCFVLELLCPTDMSVLLELPVSGPVVITCGEAEQLDSNAGKLRFHCCQGSKYSFRVQLETLNINKREAVRC</sequence>
<dbReference type="EMBL" id="JARXIC010000030">
    <property type="protein sequence ID" value="MDQ8195709.1"/>
    <property type="molecule type" value="Genomic_DNA"/>
</dbReference>
<dbReference type="InterPro" id="IPR008902">
    <property type="entry name" value="Rhamnosid_concanavalin"/>
</dbReference>
<dbReference type="InterPro" id="IPR035398">
    <property type="entry name" value="Bac_rhamnosid_C"/>
</dbReference>
<organism evidence="4 5">
    <name type="scientific">Thalassobacterium sedimentorum</name>
    <dbReference type="NCBI Taxonomy" id="3041258"/>
    <lineage>
        <taxon>Bacteria</taxon>
        <taxon>Pseudomonadati</taxon>
        <taxon>Verrucomicrobiota</taxon>
        <taxon>Opitutia</taxon>
        <taxon>Puniceicoccales</taxon>
        <taxon>Coraliomargaritaceae</taxon>
        <taxon>Thalassobacterium</taxon>
    </lineage>
</organism>
<dbReference type="InterPro" id="IPR008928">
    <property type="entry name" value="6-hairpin_glycosidase_sf"/>
</dbReference>
<dbReference type="InterPro" id="IPR035396">
    <property type="entry name" value="Bac_rhamnosid6H"/>
</dbReference>
<proteinExistence type="predicted"/>
<protein>
    <submittedName>
        <fullName evidence="4">Family 78 glycoside hydrolase catalytic domain</fullName>
    </submittedName>
</protein>
<comment type="caution">
    <text evidence="4">The sequence shown here is derived from an EMBL/GenBank/DDBJ whole genome shotgun (WGS) entry which is preliminary data.</text>
</comment>
<accession>A0ABU1AM10</accession>
<evidence type="ECO:0000259" key="1">
    <source>
        <dbReference type="Pfam" id="PF05592"/>
    </source>
</evidence>